<feature type="compositionally biased region" description="Gly residues" evidence="1">
    <location>
        <begin position="494"/>
        <end position="503"/>
    </location>
</feature>
<evidence type="ECO:0000313" key="3">
    <source>
        <dbReference type="Proteomes" id="UP000002630"/>
    </source>
</evidence>
<dbReference type="EMBL" id="FN648403">
    <property type="protein sequence ID" value="CBN79449.1"/>
    <property type="molecule type" value="Genomic_DNA"/>
</dbReference>
<feature type="compositionally biased region" description="Gly residues" evidence="1">
    <location>
        <begin position="166"/>
        <end position="179"/>
    </location>
</feature>
<organism evidence="2 3">
    <name type="scientific">Ectocarpus siliculosus</name>
    <name type="common">Brown alga</name>
    <name type="synonym">Conferva siliculosa</name>
    <dbReference type="NCBI Taxonomy" id="2880"/>
    <lineage>
        <taxon>Eukaryota</taxon>
        <taxon>Sar</taxon>
        <taxon>Stramenopiles</taxon>
        <taxon>Ochrophyta</taxon>
        <taxon>PX clade</taxon>
        <taxon>Phaeophyceae</taxon>
        <taxon>Ectocarpales</taxon>
        <taxon>Ectocarpaceae</taxon>
        <taxon>Ectocarpus</taxon>
    </lineage>
</organism>
<evidence type="ECO:0000313" key="2">
    <source>
        <dbReference type="EMBL" id="CBN79449.1"/>
    </source>
</evidence>
<dbReference type="Proteomes" id="UP000002630">
    <property type="component" value="Linkage Group LG09"/>
</dbReference>
<protein>
    <submittedName>
        <fullName evidence="2">Uncharacterized protein</fullName>
    </submittedName>
</protein>
<dbReference type="STRING" id="2880.D8LIS6"/>
<dbReference type="GO" id="GO:0005737">
    <property type="term" value="C:cytoplasm"/>
    <property type="evidence" value="ECO:0007669"/>
    <property type="project" value="TreeGrafter"/>
</dbReference>
<dbReference type="PANTHER" id="PTHR16306:SF0">
    <property type="entry name" value="TRANSLIN-ASSOCIATED FACTOR X-INTERACTING PROTEIN 1"/>
    <property type="match status" value="1"/>
</dbReference>
<feature type="region of interest" description="Disordered" evidence="1">
    <location>
        <begin position="207"/>
        <end position="247"/>
    </location>
</feature>
<dbReference type="EMBL" id="FN649734">
    <property type="protein sequence ID" value="CBN79449.1"/>
    <property type="molecule type" value="Genomic_DNA"/>
</dbReference>
<name>D8LIS6_ECTSI</name>
<sequence>MRLRVDIGKDPVSSRRLLVPVDGSSTVAELTRAVEDREHKRRKTTGEASIQIGEIQLRVQDGLCEVDPDDVLSDLVANDSQDAVFVAICSESGAGASGQEPGGGASKSRTPAEKMMAAAAVMNASVAEAIEAANAAAASIAASTTNTGGGDGGGQQQQESAVDVVSGGGSGGGGGGGSSAGAANGFQTLPMSGTAGAGSVPHAPNGIPIAYGAPPPAPAGGGGGGGGGSGGGGGGGGGGSGGPRFQPPVRQWQAAEKLVLTAFQLQVNEPLAHQEEAKAFLTGLAKAAGEPPGPVIALVRAVVQPAPWGSGYLVASRRQLTNLCQSNGTPTGFDCLTRYLLGNRYPQPTGPASNSRVGPGSNRVDTPRVRKCFSALAAQVGNHPDRGQLDYHALGVGRCVFTLRRARVAALAASANAAKLGAAAARLAPPQPPPPPPPAAVAYHSNVPIRLSPRPAAVYINNAPAPPPAPPAGVDADGGGGAAEKDIDVVAEEAGGGGGGSGVRGAPQDLFPRRRTQFESFRGAFCTPV</sequence>
<dbReference type="OrthoDB" id="10615978at2759"/>
<accession>D8LIS6</accession>
<keyword evidence="3" id="KW-1185">Reference proteome</keyword>
<feature type="region of interest" description="Disordered" evidence="1">
    <location>
        <begin position="492"/>
        <end position="515"/>
    </location>
</feature>
<dbReference type="AlphaFoldDB" id="D8LIS6"/>
<dbReference type="InParanoid" id="D8LIS6"/>
<proteinExistence type="predicted"/>
<feature type="compositionally biased region" description="Gly residues" evidence="1">
    <location>
        <begin position="219"/>
        <end position="242"/>
    </location>
</feature>
<gene>
    <name evidence="2" type="ORF">Esi_0224_0050</name>
</gene>
<dbReference type="PANTHER" id="PTHR16306">
    <property type="entry name" value="TRANSLIN-ASSOCIATED FACTOR X-INTERACTING PROTEIN 1"/>
    <property type="match status" value="1"/>
</dbReference>
<reference evidence="2 3" key="1">
    <citation type="journal article" date="2010" name="Nature">
        <title>The Ectocarpus genome and the independent evolution of multicellularity in brown algae.</title>
        <authorList>
            <person name="Cock J.M."/>
            <person name="Sterck L."/>
            <person name="Rouze P."/>
            <person name="Scornet D."/>
            <person name="Allen A.E."/>
            <person name="Amoutzias G."/>
            <person name="Anthouard V."/>
            <person name="Artiguenave F."/>
            <person name="Aury J.M."/>
            <person name="Badger J.H."/>
            <person name="Beszteri B."/>
            <person name="Billiau K."/>
            <person name="Bonnet E."/>
            <person name="Bothwell J.H."/>
            <person name="Bowler C."/>
            <person name="Boyen C."/>
            <person name="Brownlee C."/>
            <person name="Carrano C.J."/>
            <person name="Charrier B."/>
            <person name="Cho G.Y."/>
            <person name="Coelho S.M."/>
            <person name="Collen J."/>
            <person name="Corre E."/>
            <person name="Da Silva C."/>
            <person name="Delage L."/>
            <person name="Delaroque N."/>
            <person name="Dittami S.M."/>
            <person name="Doulbeau S."/>
            <person name="Elias M."/>
            <person name="Farnham G."/>
            <person name="Gachon C.M."/>
            <person name="Gschloessl B."/>
            <person name="Heesch S."/>
            <person name="Jabbari K."/>
            <person name="Jubin C."/>
            <person name="Kawai H."/>
            <person name="Kimura K."/>
            <person name="Kloareg B."/>
            <person name="Kupper F.C."/>
            <person name="Lang D."/>
            <person name="Le Bail A."/>
            <person name="Leblanc C."/>
            <person name="Lerouge P."/>
            <person name="Lohr M."/>
            <person name="Lopez P.J."/>
            <person name="Martens C."/>
            <person name="Maumus F."/>
            <person name="Michel G."/>
            <person name="Miranda-Saavedra D."/>
            <person name="Morales J."/>
            <person name="Moreau H."/>
            <person name="Motomura T."/>
            <person name="Nagasato C."/>
            <person name="Napoli C.A."/>
            <person name="Nelson D.R."/>
            <person name="Nyvall-Collen P."/>
            <person name="Peters A.F."/>
            <person name="Pommier C."/>
            <person name="Potin P."/>
            <person name="Poulain J."/>
            <person name="Quesneville H."/>
            <person name="Read B."/>
            <person name="Rensing S.A."/>
            <person name="Ritter A."/>
            <person name="Rousvoal S."/>
            <person name="Samanta M."/>
            <person name="Samson G."/>
            <person name="Schroeder D.C."/>
            <person name="Segurens B."/>
            <person name="Strittmatter M."/>
            <person name="Tonon T."/>
            <person name="Tregear J.W."/>
            <person name="Valentin K."/>
            <person name="von Dassow P."/>
            <person name="Yamagishi T."/>
            <person name="Van de Peer Y."/>
            <person name="Wincker P."/>
        </authorList>
    </citation>
    <scope>NUCLEOTIDE SEQUENCE [LARGE SCALE GENOMIC DNA]</scope>
    <source>
        <strain evidence="3">Ec32 / CCAP1310/4</strain>
    </source>
</reference>
<feature type="region of interest" description="Disordered" evidence="1">
    <location>
        <begin position="145"/>
        <end position="185"/>
    </location>
</feature>
<evidence type="ECO:0000256" key="1">
    <source>
        <dbReference type="SAM" id="MobiDB-lite"/>
    </source>
</evidence>